<sequence length="1092" mass="121702">MTAPPAVFMKVESSAAEVFIGNTSTNSSSLNGTDILRQKGTSVYILEATSSQRIHRPGAKGWQEWGYLTQIGDIFRAVYVRLFAQTPPLTLGNPGDIWVDTHGCQIYYSNNLRVWQPWNGNNDKVFHPIIIGYELLWDALKQTISWASATTAKRRKTQKNNPCTAPLLDVWNRLATIDEAGPKRPRHIGITSPSFPEQALATLDSDKLISFPDESPLYPIPSAPHDASLELLPTAMPTYTRTWKQDSIVRAKGVQFPDDTSIDEDIMGVRFMLQHGKDATLTPLGEQEPPVLVLDASKINRHDRLTSRAFCDQIHMSLSTGRPVLVNDFEALGSDQIFNWSVEEWTEDLTSPEWPVIWQDAELRARGKVFLQSEDDKQDDRGAESSLSQDPYWIRGPAKLQPKPKTTCELGTSQGSTIHRIGKLKDFVASLESPTTCGNLLDCVSFNGEIPWFVRQIRDHMKSLEAMEKRNYANYKSSERAAGKASLRKDMFALNEWKLVTSAGFLTHPHHDAGGLCTWITMKSSLKIWGILRPKVFTEKGIDFETGTRRFLSTTEAILNAESTKDHADLFILMMTPSAVLLQPPGFLHLVYSPIQSIALGGHFLTHESLHLTAWSRRIEHTVGTFSTNAEHPCVECYLARMMLCLEFEAGQSRPCKPLLALALMILDNQSFTHESILAPQRTQEWKNELAATTIFAKTICIRALKLKQSITIPALCKATGSQTSNIIESLHADVNQEGVNCTLVGRLKKVLHYDTLKLKMLQTFHEKRIRPLYAHGHISESITRSMKRKVNQRHGNLASQDESIEKRNQRHSSRARAQVHLNEAAASSDANAVAWVVTVQEKAEAAYRKALAASAEMTGKGSGKILNKSHGNWWVKGYPERPWGCELRGCKSTSRMNSGADGFEVLRMHRTAQRRVVRWCTIKPSPDAAYGAEGGEVQSVRTPPHQVKVWCSSKSLHACAEHGAEDGDAVVCEQEQRVVRRRPYARVQRRRGRTSKMPYGGSVQGSAEGTEGSEVEAVRTRPAAQRGEVHTHASSGAEAREARRAVDAMVIPSGRRTHGMWRCGGARVRARTHTNSGADGGGQWGRRGQWS</sequence>
<dbReference type="OrthoDB" id="2635829at2759"/>
<proteinExistence type="predicted"/>
<evidence type="ECO:0000256" key="1">
    <source>
        <dbReference type="SAM" id="MobiDB-lite"/>
    </source>
</evidence>
<protein>
    <recommendedName>
        <fullName evidence="4">JmjC domain-containing protein</fullName>
    </recommendedName>
</protein>
<dbReference type="EMBL" id="MU154702">
    <property type="protein sequence ID" value="KAF9488677.1"/>
    <property type="molecule type" value="Genomic_DNA"/>
</dbReference>
<organism evidence="2 3">
    <name type="scientific">Pleurotus eryngii</name>
    <name type="common">Boletus of the steppes</name>
    <dbReference type="NCBI Taxonomy" id="5323"/>
    <lineage>
        <taxon>Eukaryota</taxon>
        <taxon>Fungi</taxon>
        <taxon>Dikarya</taxon>
        <taxon>Basidiomycota</taxon>
        <taxon>Agaricomycotina</taxon>
        <taxon>Agaricomycetes</taxon>
        <taxon>Agaricomycetidae</taxon>
        <taxon>Agaricales</taxon>
        <taxon>Pleurotineae</taxon>
        <taxon>Pleurotaceae</taxon>
        <taxon>Pleurotus</taxon>
    </lineage>
</organism>
<feature type="compositionally biased region" description="Basic residues" evidence="1">
    <location>
        <begin position="984"/>
        <end position="995"/>
    </location>
</feature>
<evidence type="ECO:0000313" key="3">
    <source>
        <dbReference type="Proteomes" id="UP000807025"/>
    </source>
</evidence>
<dbReference type="Gene3D" id="2.60.120.650">
    <property type="entry name" value="Cupin"/>
    <property type="match status" value="1"/>
</dbReference>
<feature type="region of interest" description="Disordered" evidence="1">
    <location>
        <begin position="984"/>
        <end position="1044"/>
    </location>
</feature>
<keyword evidence="3" id="KW-1185">Reference proteome</keyword>
<feature type="region of interest" description="Disordered" evidence="1">
    <location>
        <begin position="1068"/>
        <end position="1092"/>
    </location>
</feature>
<accession>A0A9P6D2K3</accession>
<evidence type="ECO:0000313" key="2">
    <source>
        <dbReference type="EMBL" id="KAF9488677.1"/>
    </source>
</evidence>
<reference evidence="2" key="1">
    <citation type="submission" date="2020-11" db="EMBL/GenBank/DDBJ databases">
        <authorList>
            <consortium name="DOE Joint Genome Institute"/>
            <person name="Ahrendt S."/>
            <person name="Riley R."/>
            <person name="Andreopoulos W."/>
            <person name="Labutti K."/>
            <person name="Pangilinan J."/>
            <person name="Ruiz-Duenas F.J."/>
            <person name="Barrasa J.M."/>
            <person name="Sanchez-Garcia M."/>
            <person name="Camarero S."/>
            <person name="Miyauchi S."/>
            <person name="Serrano A."/>
            <person name="Linde D."/>
            <person name="Babiker R."/>
            <person name="Drula E."/>
            <person name="Ayuso-Fernandez I."/>
            <person name="Pacheco R."/>
            <person name="Padilla G."/>
            <person name="Ferreira P."/>
            <person name="Barriuso J."/>
            <person name="Kellner H."/>
            <person name="Castanera R."/>
            <person name="Alfaro M."/>
            <person name="Ramirez L."/>
            <person name="Pisabarro A.G."/>
            <person name="Kuo A."/>
            <person name="Tritt A."/>
            <person name="Lipzen A."/>
            <person name="He G."/>
            <person name="Yan M."/>
            <person name="Ng V."/>
            <person name="Cullen D."/>
            <person name="Martin F."/>
            <person name="Rosso M.-N."/>
            <person name="Henrissat B."/>
            <person name="Hibbett D."/>
            <person name="Martinez A.T."/>
            <person name="Grigoriev I.V."/>
        </authorList>
    </citation>
    <scope>NUCLEOTIDE SEQUENCE</scope>
    <source>
        <strain evidence="2">ATCC 90797</strain>
    </source>
</reference>
<feature type="region of interest" description="Disordered" evidence="1">
    <location>
        <begin position="794"/>
        <end position="813"/>
    </location>
</feature>
<gene>
    <name evidence="2" type="ORF">BDN71DRAFT_1435966</name>
</gene>
<dbReference type="Proteomes" id="UP000807025">
    <property type="component" value="Unassembled WGS sequence"/>
</dbReference>
<name>A0A9P6D2K3_PLEER</name>
<dbReference type="AlphaFoldDB" id="A0A9P6D2K3"/>
<comment type="caution">
    <text evidence="2">The sequence shown here is derived from an EMBL/GenBank/DDBJ whole genome shotgun (WGS) entry which is preliminary data.</text>
</comment>
<evidence type="ECO:0008006" key="4">
    <source>
        <dbReference type="Google" id="ProtNLM"/>
    </source>
</evidence>